<proteinExistence type="predicted"/>
<dbReference type="EMBL" id="JAGGKC010000008">
    <property type="protein sequence ID" value="MBP1918781.1"/>
    <property type="molecule type" value="Genomic_DNA"/>
</dbReference>
<comment type="caution">
    <text evidence="1">The sequence shown here is derived from an EMBL/GenBank/DDBJ whole genome shotgun (WGS) entry which is preliminary data.</text>
</comment>
<name>A0ABS4G2M7_9CLOT</name>
<reference evidence="1 2" key="1">
    <citation type="submission" date="2021-03" db="EMBL/GenBank/DDBJ databases">
        <title>Genomic Encyclopedia of Type Strains, Phase IV (KMG-IV): sequencing the most valuable type-strain genomes for metagenomic binning, comparative biology and taxonomic classification.</title>
        <authorList>
            <person name="Goeker M."/>
        </authorList>
    </citation>
    <scope>NUCLEOTIDE SEQUENCE [LARGE SCALE GENOMIC DNA]</scope>
    <source>
        <strain evidence="1 2">DSM 6139</strain>
    </source>
</reference>
<evidence type="ECO:0008006" key="3">
    <source>
        <dbReference type="Google" id="ProtNLM"/>
    </source>
</evidence>
<gene>
    <name evidence="1" type="ORF">J2Z34_001261</name>
</gene>
<evidence type="ECO:0000313" key="2">
    <source>
        <dbReference type="Proteomes" id="UP001519271"/>
    </source>
</evidence>
<organism evidence="1 2">
    <name type="scientific">Youngiibacter multivorans</name>
    <dbReference type="NCBI Taxonomy" id="937251"/>
    <lineage>
        <taxon>Bacteria</taxon>
        <taxon>Bacillati</taxon>
        <taxon>Bacillota</taxon>
        <taxon>Clostridia</taxon>
        <taxon>Eubacteriales</taxon>
        <taxon>Clostridiaceae</taxon>
        <taxon>Youngiibacter</taxon>
    </lineage>
</organism>
<dbReference type="Proteomes" id="UP001519271">
    <property type="component" value="Unassembled WGS sequence"/>
</dbReference>
<keyword evidence="2" id="KW-1185">Reference proteome</keyword>
<sequence length="185" mass="20883">MFNLKKTSENILQLPAFKNPEKGECPVKKILVMFLSLLMALASCSCVVNDEEKAAITFISSYYAQYENKAEVKDLINSANPQSEIEAFITNNFDGLLTEKCRNTLVSNRIIPKFDVLESDIVKAVADDYVLSKADNEIDGTMKFNAVVSYEHEDGTLSTEEVAGLIRIIKENGRHMVDWFRFIQN</sequence>
<accession>A0ABS4G2M7</accession>
<evidence type="ECO:0000313" key="1">
    <source>
        <dbReference type="EMBL" id="MBP1918781.1"/>
    </source>
</evidence>
<protein>
    <recommendedName>
        <fullName evidence="3">Nuclear transport factor 2 family protein</fullName>
    </recommendedName>
</protein>
<dbReference type="RefSeq" id="WP_209459005.1">
    <property type="nucleotide sequence ID" value="NZ_JAGGKC010000008.1"/>
</dbReference>